<protein>
    <submittedName>
        <fullName evidence="2">Uncharacterized protein</fullName>
    </submittedName>
</protein>
<dbReference type="RefSeq" id="WP_006977165.1">
    <property type="nucleotide sequence ID" value="NZ_ABCS01000191.1"/>
</dbReference>
<keyword evidence="1" id="KW-0812">Transmembrane</keyword>
<keyword evidence="1" id="KW-1133">Transmembrane helix</keyword>
<comment type="caution">
    <text evidence="2">The sequence shown here is derived from an EMBL/GenBank/DDBJ whole genome shotgun (WGS) entry which is preliminary data.</text>
</comment>
<evidence type="ECO:0000256" key="1">
    <source>
        <dbReference type="SAM" id="Phobius"/>
    </source>
</evidence>
<accession>A6GKC9</accession>
<dbReference type="Proteomes" id="UP000005801">
    <property type="component" value="Unassembled WGS sequence"/>
</dbReference>
<reference evidence="2 3" key="1">
    <citation type="submission" date="2007-06" db="EMBL/GenBank/DDBJ databases">
        <authorList>
            <person name="Shimkets L."/>
            <person name="Ferriera S."/>
            <person name="Johnson J."/>
            <person name="Kravitz S."/>
            <person name="Beeson K."/>
            <person name="Sutton G."/>
            <person name="Rogers Y.-H."/>
            <person name="Friedman R."/>
            <person name="Frazier M."/>
            <person name="Venter J.C."/>
        </authorList>
    </citation>
    <scope>NUCLEOTIDE SEQUENCE [LARGE SCALE GENOMIC DNA]</scope>
    <source>
        <strain evidence="2 3">SIR-1</strain>
    </source>
</reference>
<gene>
    <name evidence="2" type="ORF">PPSIR1_02693</name>
</gene>
<proteinExistence type="predicted"/>
<evidence type="ECO:0000313" key="3">
    <source>
        <dbReference type="Proteomes" id="UP000005801"/>
    </source>
</evidence>
<keyword evidence="1" id="KW-0472">Membrane</keyword>
<organism evidence="2 3">
    <name type="scientific">Plesiocystis pacifica SIR-1</name>
    <dbReference type="NCBI Taxonomy" id="391625"/>
    <lineage>
        <taxon>Bacteria</taxon>
        <taxon>Pseudomonadati</taxon>
        <taxon>Myxococcota</taxon>
        <taxon>Polyangia</taxon>
        <taxon>Nannocystales</taxon>
        <taxon>Nannocystaceae</taxon>
        <taxon>Plesiocystis</taxon>
    </lineage>
</organism>
<feature type="transmembrane region" description="Helical" evidence="1">
    <location>
        <begin position="29"/>
        <end position="58"/>
    </location>
</feature>
<feature type="non-terminal residue" evidence="2">
    <location>
        <position position="87"/>
    </location>
</feature>
<dbReference type="AlphaFoldDB" id="A6GKC9"/>
<dbReference type="EMBL" id="ABCS01000191">
    <property type="protein sequence ID" value="EDM73667.1"/>
    <property type="molecule type" value="Genomic_DNA"/>
</dbReference>
<keyword evidence="3" id="KW-1185">Reference proteome</keyword>
<evidence type="ECO:0000313" key="2">
    <source>
        <dbReference type="EMBL" id="EDM73667.1"/>
    </source>
</evidence>
<name>A6GKC9_9BACT</name>
<sequence length="87" mass="9567">MSADQHATGRTHAGARSLRARWRKLEPRWLRILVLVGLSGVSSMALGVGLVLGTVWWYGRGADDVDPEQLRAYAPIQVTRVLARDGT</sequence>